<evidence type="ECO:0000313" key="3">
    <source>
        <dbReference type="EMBL" id="CAL6030498.1"/>
    </source>
</evidence>
<evidence type="ECO:0000313" key="2">
    <source>
        <dbReference type="EMBL" id="CAI9931012.1"/>
    </source>
</evidence>
<gene>
    <name evidence="2" type="ORF">HINF_LOCUS18657</name>
    <name evidence="3" type="ORF">HINF_LOCUS33375</name>
</gene>
<reference evidence="2" key="1">
    <citation type="submission" date="2023-06" db="EMBL/GenBank/DDBJ databases">
        <authorList>
            <person name="Kurt Z."/>
        </authorList>
    </citation>
    <scope>NUCLEOTIDE SEQUENCE</scope>
</reference>
<keyword evidence="1" id="KW-0472">Membrane</keyword>
<name>A0AA86P1Q3_9EUKA</name>
<reference evidence="3 4" key="2">
    <citation type="submission" date="2024-07" db="EMBL/GenBank/DDBJ databases">
        <authorList>
            <person name="Akdeniz Z."/>
        </authorList>
    </citation>
    <scope>NUCLEOTIDE SEQUENCE [LARGE SCALE GENOMIC DNA]</scope>
</reference>
<organism evidence="2">
    <name type="scientific">Hexamita inflata</name>
    <dbReference type="NCBI Taxonomy" id="28002"/>
    <lineage>
        <taxon>Eukaryota</taxon>
        <taxon>Metamonada</taxon>
        <taxon>Diplomonadida</taxon>
        <taxon>Hexamitidae</taxon>
        <taxon>Hexamitinae</taxon>
        <taxon>Hexamita</taxon>
    </lineage>
</organism>
<dbReference type="Proteomes" id="UP001642409">
    <property type="component" value="Unassembled WGS sequence"/>
</dbReference>
<dbReference type="EMBL" id="CAXDID020000116">
    <property type="protein sequence ID" value="CAL6030498.1"/>
    <property type="molecule type" value="Genomic_DNA"/>
</dbReference>
<accession>A0AA86P1Q3</accession>
<sequence>MLFISITFHVSSDSFTECFSSASYIQGDYVNNILYLHLLPFEELNLITVNNLCQNYLPGKNVIASLFFNDIYFPLDAEPLHIFKYVYNQEIILEFQLSQANYLHIVDKQNAMYQLMYDVDLIKVNNSVNSIQHTMYNGTNCFSSIYMSYTIYGDIQFNVAPNDCQVVFDANLEVYFEYNYEGVNHQITIPPCSSNCVTSEYQTSSTTFNAISIYNLKKTVANTQQFADFYEDFINNRILDMTLNLKTTLNSMYQNIEISIKDKRANDVWSCMPNDQANATYWGLYLYTLLNPDGLFIQIRDTLQNIFKCDTSATHHVVLDHYMMEGNEVNHQKQTIDMYTFSQAVGIQFESNAEYLDFRTNVFVNTSTMSLIVLSFCAEDGTILYEISQYGVVYLGCLAKEILHVYDSSFCVDLFVEDIHGCKSQLQHVNERNHASIYYVQNTKFHFLGFFNFNNAMNYSTYEMQICFDCDQFDPTLDSEGVTCEKNIEILKSKFGTSATIGFFYDNNFDIMQSHNVISEMNINLLPFIITTAVLCGITFIGFIIYFSSQRAAEA</sequence>
<keyword evidence="4" id="KW-1185">Reference proteome</keyword>
<keyword evidence="1" id="KW-0812">Transmembrane</keyword>
<protein>
    <submittedName>
        <fullName evidence="2">Uncharacterized protein</fullName>
    </submittedName>
</protein>
<evidence type="ECO:0000313" key="4">
    <source>
        <dbReference type="Proteomes" id="UP001642409"/>
    </source>
</evidence>
<dbReference type="EMBL" id="CATOUU010000471">
    <property type="protein sequence ID" value="CAI9931012.1"/>
    <property type="molecule type" value="Genomic_DNA"/>
</dbReference>
<dbReference type="AlphaFoldDB" id="A0AA86P1Q3"/>
<proteinExistence type="predicted"/>
<feature type="transmembrane region" description="Helical" evidence="1">
    <location>
        <begin position="525"/>
        <end position="547"/>
    </location>
</feature>
<keyword evidence="1" id="KW-1133">Transmembrane helix</keyword>
<evidence type="ECO:0000256" key="1">
    <source>
        <dbReference type="SAM" id="Phobius"/>
    </source>
</evidence>
<comment type="caution">
    <text evidence="2">The sequence shown here is derived from an EMBL/GenBank/DDBJ whole genome shotgun (WGS) entry which is preliminary data.</text>
</comment>